<organism evidence="1 2">
    <name type="scientific">Porphyromonas cangingivalis</name>
    <dbReference type="NCBI Taxonomy" id="36874"/>
    <lineage>
        <taxon>Bacteria</taxon>
        <taxon>Pseudomonadati</taxon>
        <taxon>Bacteroidota</taxon>
        <taxon>Bacteroidia</taxon>
        <taxon>Bacteroidales</taxon>
        <taxon>Porphyromonadaceae</taxon>
        <taxon>Porphyromonas</taxon>
    </lineage>
</organism>
<accession>A0A0A2EP04</accession>
<evidence type="ECO:0000313" key="2">
    <source>
        <dbReference type="Proteomes" id="UP000030125"/>
    </source>
</evidence>
<gene>
    <name evidence="1" type="ORF">HQ35_10500</name>
</gene>
<reference evidence="1 2" key="1">
    <citation type="submission" date="2014-08" db="EMBL/GenBank/DDBJ databases">
        <title>Porphyromonas cangingivalis strain:COT-109_OH1386 Genome sequencing.</title>
        <authorList>
            <person name="Wallis C."/>
            <person name="Deusch O."/>
            <person name="O'Flynn C."/>
            <person name="Davis I."/>
            <person name="Jospin G."/>
            <person name="Darling A.E."/>
            <person name="Coil D.A."/>
            <person name="Alexiev A."/>
            <person name="Horsfall A."/>
            <person name="Kirkwood N."/>
            <person name="Harris S."/>
            <person name="Eisen J.A."/>
        </authorList>
    </citation>
    <scope>NUCLEOTIDE SEQUENCE [LARGE SCALE GENOMIC DNA]</scope>
    <source>
        <strain evidence="2">COT-109 OH1386</strain>
    </source>
</reference>
<keyword evidence="2" id="KW-1185">Reference proteome</keyword>
<dbReference type="Pfam" id="PF16125">
    <property type="entry name" value="DUF4837"/>
    <property type="match status" value="1"/>
</dbReference>
<dbReference type="STRING" id="36874.HQ34_04110"/>
<dbReference type="AlphaFoldDB" id="A0A0A2EP04"/>
<dbReference type="EMBL" id="JQJD01000065">
    <property type="protein sequence ID" value="KGN78109.1"/>
    <property type="molecule type" value="Genomic_DNA"/>
</dbReference>
<dbReference type="Proteomes" id="UP000030125">
    <property type="component" value="Unassembled WGS sequence"/>
</dbReference>
<dbReference type="eggNOG" id="COG0322">
    <property type="taxonomic scope" value="Bacteria"/>
</dbReference>
<protein>
    <recommendedName>
        <fullName evidence="3">Lipoprotein</fullName>
    </recommendedName>
</protein>
<evidence type="ECO:0008006" key="3">
    <source>
        <dbReference type="Google" id="ProtNLM"/>
    </source>
</evidence>
<name>A0A0A2EP04_PORCN</name>
<sequence>MMRRNAFFYVLIAISLLTGCGRSKGRQTPFEASGRALQLVAVLPDAHNNEEFKATIEETFSGPIGILPQEEPACDMMYTSHSGFDKLFRIFRNILYIDIDEQKYTRAGLHISRDEFAGSQLIITAKSPTLESMKELLISQREYLSDLYYKEELSRRRRDLAHTYSSKMTKMIEDSIGGVTANPMVEIKYVNGKKGFVWGSTQDPKGRIDIVVYDFPYTDPNTFTTNYLVRMRDSVMMANIPGEYPNSYMSTEKRFPQKFTAFELDGVYRAEMRGLWQMEGDMMGGPYVMHALVDNANGRVVVIEAFVFAPGKDKRNLLLNGESVLYTLRPTGTEVQTSTIKVTR</sequence>
<dbReference type="PROSITE" id="PS51257">
    <property type="entry name" value="PROKAR_LIPOPROTEIN"/>
    <property type="match status" value="1"/>
</dbReference>
<proteinExistence type="predicted"/>
<comment type="caution">
    <text evidence="1">The sequence shown here is derived from an EMBL/GenBank/DDBJ whole genome shotgun (WGS) entry which is preliminary data.</text>
</comment>
<evidence type="ECO:0000313" key="1">
    <source>
        <dbReference type="EMBL" id="KGN78109.1"/>
    </source>
</evidence>
<dbReference type="InterPro" id="IPR032286">
    <property type="entry name" value="DUF4837"/>
</dbReference>